<dbReference type="EMBL" id="JAYMYS010000002">
    <property type="protein sequence ID" value="KAK7404286.1"/>
    <property type="molecule type" value="Genomic_DNA"/>
</dbReference>
<evidence type="ECO:0000256" key="1">
    <source>
        <dbReference type="ARBA" id="ARBA00022618"/>
    </source>
</evidence>
<keyword evidence="1" id="KW-0132">Cell division</keyword>
<dbReference type="GO" id="GO:0031145">
    <property type="term" value="P:anaphase-promoting complex-dependent catabolic process"/>
    <property type="evidence" value="ECO:0007669"/>
    <property type="project" value="TreeGrafter"/>
</dbReference>
<feature type="domain" description="Cdc23" evidence="9">
    <location>
        <begin position="114"/>
        <end position="246"/>
    </location>
</feature>
<evidence type="ECO:0000259" key="8">
    <source>
        <dbReference type="Pfam" id="PF02928"/>
    </source>
</evidence>
<feature type="domain" description="Zinc finger C5HC2-type" evidence="8">
    <location>
        <begin position="16"/>
        <end position="48"/>
    </location>
</feature>
<dbReference type="GO" id="GO:0045842">
    <property type="term" value="P:positive regulation of mitotic metaphase/anaphase transition"/>
    <property type="evidence" value="ECO:0007669"/>
    <property type="project" value="TreeGrafter"/>
</dbReference>
<name>A0AAN9XR78_PSOTE</name>
<evidence type="ECO:0000313" key="10">
    <source>
        <dbReference type="EMBL" id="KAK7404286.1"/>
    </source>
</evidence>
<gene>
    <name evidence="10" type="ORF">VNO78_05059</name>
</gene>
<sequence>MACIGVSSHSQGVILCSLCKRDCYVAYVDCECHMHPACLCHGGSERLVDAAIAQLKKFHFTIPFGIEPQYLLCPISIAVSIAHVLCHRPEGNLCSCAVMLSIMDSLLVHSLGHAGEKRKEEETIKLEGPLGKSGAFNHELVSLETELSTLCKNSKVDAFGLYLYGLVLKQKGNENLARTVLVESVNSYPWNWNAWIELQSLSKKVDILNSLNLNSRWMKDFSLASVYQELSAQIAKARYSLREFDQVEAIFEEPLKNDPYRVEDMDVYSNVLYAKECFSSLSHLAHRVFMTDKYRPESFCIIGNYYSLKGQHEKSIVYFRRALKLDKNCLTAWTLMDHEFVEMKNTPAAVDAYRPAVDIDPCHRAIIMLGMD</sequence>
<dbReference type="Gene3D" id="1.25.40.10">
    <property type="entry name" value="Tetratricopeptide repeat domain"/>
    <property type="match status" value="3"/>
</dbReference>
<keyword evidence="3" id="KW-0498">Mitosis</keyword>
<dbReference type="InterPro" id="IPR019734">
    <property type="entry name" value="TPR_rpt"/>
</dbReference>
<dbReference type="PANTHER" id="PTHR12558:SF10">
    <property type="entry name" value="CELL DIVISION CYCLE PROTEIN 23 HOMOLOG"/>
    <property type="match status" value="1"/>
</dbReference>
<keyword evidence="5 7" id="KW-0802">TPR repeat</keyword>
<keyword evidence="11" id="KW-1185">Reference proteome</keyword>
<dbReference type="SMART" id="SM00028">
    <property type="entry name" value="TPR"/>
    <property type="match status" value="1"/>
</dbReference>
<evidence type="ECO:0000256" key="6">
    <source>
        <dbReference type="ARBA" id="ARBA00023306"/>
    </source>
</evidence>
<organism evidence="10 11">
    <name type="scientific">Psophocarpus tetragonolobus</name>
    <name type="common">Winged bean</name>
    <name type="synonym">Dolichos tetragonolobus</name>
    <dbReference type="NCBI Taxonomy" id="3891"/>
    <lineage>
        <taxon>Eukaryota</taxon>
        <taxon>Viridiplantae</taxon>
        <taxon>Streptophyta</taxon>
        <taxon>Embryophyta</taxon>
        <taxon>Tracheophyta</taxon>
        <taxon>Spermatophyta</taxon>
        <taxon>Magnoliopsida</taxon>
        <taxon>eudicotyledons</taxon>
        <taxon>Gunneridae</taxon>
        <taxon>Pentapetalae</taxon>
        <taxon>rosids</taxon>
        <taxon>fabids</taxon>
        <taxon>Fabales</taxon>
        <taxon>Fabaceae</taxon>
        <taxon>Papilionoideae</taxon>
        <taxon>50 kb inversion clade</taxon>
        <taxon>NPAAA clade</taxon>
        <taxon>indigoferoid/millettioid clade</taxon>
        <taxon>Phaseoleae</taxon>
        <taxon>Psophocarpus</taxon>
    </lineage>
</organism>
<dbReference type="GO" id="GO:0016567">
    <property type="term" value="P:protein ubiquitination"/>
    <property type="evidence" value="ECO:0007669"/>
    <property type="project" value="TreeGrafter"/>
</dbReference>
<dbReference type="Pfam" id="PF02928">
    <property type="entry name" value="zf-C5HC2"/>
    <property type="match status" value="1"/>
</dbReference>
<keyword evidence="2" id="KW-0677">Repeat</keyword>
<evidence type="ECO:0000313" key="11">
    <source>
        <dbReference type="Proteomes" id="UP001386955"/>
    </source>
</evidence>
<evidence type="ECO:0000259" key="9">
    <source>
        <dbReference type="Pfam" id="PF04049"/>
    </source>
</evidence>
<feature type="repeat" description="TPR" evidence="7">
    <location>
        <begin position="330"/>
        <end position="363"/>
    </location>
</feature>
<dbReference type="GO" id="GO:0051301">
    <property type="term" value="P:cell division"/>
    <property type="evidence" value="ECO:0007669"/>
    <property type="project" value="UniProtKB-KW"/>
</dbReference>
<evidence type="ECO:0000256" key="5">
    <source>
        <dbReference type="ARBA" id="ARBA00022803"/>
    </source>
</evidence>
<accession>A0AAN9XR78</accession>
<evidence type="ECO:0000256" key="2">
    <source>
        <dbReference type="ARBA" id="ARBA00022737"/>
    </source>
</evidence>
<evidence type="ECO:0000256" key="7">
    <source>
        <dbReference type="PROSITE-ProRule" id="PRU00339"/>
    </source>
</evidence>
<dbReference type="InterPro" id="IPR004198">
    <property type="entry name" value="Znf_C5HC2"/>
</dbReference>
<keyword evidence="6" id="KW-0131">Cell cycle</keyword>
<dbReference type="InterPro" id="IPR007192">
    <property type="entry name" value="APC8"/>
</dbReference>
<dbReference type="PANTHER" id="PTHR12558">
    <property type="entry name" value="CELL DIVISION CYCLE 16,23,27"/>
    <property type="match status" value="1"/>
</dbReference>
<evidence type="ECO:0000256" key="4">
    <source>
        <dbReference type="ARBA" id="ARBA00022786"/>
    </source>
</evidence>
<protein>
    <submittedName>
        <fullName evidence="10">Uncharacterized protein</fullName>
    </submittedName>
</protein>
<keyword evidence="4" id="KW-0833">Ubl conjugation pathway</keyword>
<dbReference type="InterPro" id="IPR011990">
    <property type="entry name" value="TPR-like_helical_dom_sf"/>
</dbReference>
<feature type="repeat" description="TPR" evidence="7">
    <location>
        <begin position="296"/>
        <end position="329"/>
    </location>
</feature>
<reference evidence="10 11" key="1">
    <citation type="submission" date="2024-01" db="EMBL/GenBank/DDBJ databases">
        <title>The genomes of 5 underutilized Papilionoideae crops provide insights into root nodulation and disease resistanc.</title>
        <authorList>
            <person name="Jiang F."/>
        </authorList>
    </citation>
    <scope>NUCLEOTIDE SEQUENCE [LARGE SCALE GENOMIC DNA]</scope>
    <source>
        <strain evidence="10">DUOXIRENSHENG_FW03</strain>
        <tissue evidence="10">Leaves</tissue>
    </source>
</reference>
<dbReference type="Proteomes" id="UP001386955">
    <property type="component" value="Unassembled WGS sequence"/>
</dbReference>
<dbReference type="PROSITE" id="PS50005">
    <property type="entry name" value="TPR"/>
    <property type="match status" value="2"/>
</dbReference>
<dbReference type="Pfam" id="PF04049">
    <property type="entry name" value="ANAPC8"/>
    <property type="match status" value="1"/>
</dbReference>
<dbReference type="Pfam" id="PF13181">
    <property type="entry name" value="TPR_8"/>
    <property type="match status" value="1"/>
</dbReference>
<comment type="caution">
    <text evidence="10">The sequence shown here is derived from an EMBL/GenBank/DDBJ whole genome shotgun (WGS) entry which is preliminary data.</text>
</comment>
<dbReference type="SUPFAM" id="SSF48452">
    <property type="entry name" value="TPR-like"/>
    <property type="match status" value="1"/>
</dbReference>
<dbReference type="AlphaFoldDB" id="A0AAN9XR78"/>
<dbReference type="GO" id="GO:0005680">
    <property type="term" value="C:anaphase-promoting complex"/>
    <property type="evidence" value="ECO:0007669"/>
    <property type="project" value="InterPro"/>
</dbReference>
<proteinExistence type="predicted"/>
<evidence type="ECO:0000256" key="3">
    <source>
        <dbReference type="ARBA" id="ARBA00022776"/>
    </source>
</evidence>